<evidence type="ECO:0000313" key="1">
    <source>
        <dbReference type="EMBL" id="CAK7925368.1"/>
    </source>
</evidence>
<gene>
    <name evidence="1" type="ORF">PM001_LOCUS10518</name>
</gene>
<dbReference type="Proteomes" id="UP001162060">
    <property type="component" value="Unassembled WGS sequence"/>
</dbReference>
<dbReference type="AlphaFoldDB" id="A0AAV1TVC5"/>
<evidence type="ECO:0000313" key="2">
    <source>
        <dbReference type="Proteomes" id="UP001162060"/>
    </source>
</evidence>
<reference evidence="1" key="1">
    <citation type="submission" date="2024-01" db="EMBL/GenBank/DDBJ databases">
        <authorList>
            <person name="Webb A."/>
        </authorList>
    </citation>
    <scope>NUCLEOTIDE SEQUENCE</scope>
    <source>
        <strain evidence="1">Pm1</strain>
    </source>
</reference>
<proteinExistence type="predicted"/>
<accession>A0AAV1TVC5</accession>
<protein>
    <submittedName>
        <fullName evidence="1">Uncharacterized protein</fullName>
    </submittedName>
</protein>
<comment type="caution">
    <text evidence="1">The sequence shown here is derived from an EMBL/GenBank/DDBJ whole genome shotgun (WGS) entry which is preliminary data.</text>
</comment>
<sequence>MGRRSSDRVIYTLKSSTMDEDTTEKKWAIEQTSHNSTENRRASSFATTFKDKTRMAKMPRGYRHNRGVLCCWTTSMTQCGKITRGFSRDKFFG</sequence>
<name>A0AAV1TVC5_9STRA</name>
<dbReference type="EMBL" id="CAKLBY020000086">
    <property type="protein sequence ID" value="CAK7925368.1"/>
    <property type="molecule type" value="Genomic_DNA"/>
</dbReference>
<organism evidence="1 2">
    <name type="scientific">Peronospora matthiolae</name>
    <dbReference type="NCBI Taxonomy" id="2874970"/>
    <lineage>
        <taxon>Eukaryota</taxon>
        <taxon>Sar</taxon>
        <taxon>Stramenopiles</taxon>
        <taxon>Oomycota</taxon>
        <taxon>Peronosporomycetes</taxon>
        <taxon>Peronosporales</taxon>
        <taxon>Peronosporaceae</taxon>
        <taxon>Peronospora</taxon>
    </lineage>
</organism>